<proteinExistence type="predicted"/>
<evidence type="ECO:0000313" key="1">
    <source>
        <dbReference type="EMBL" id="KAJ8680306.1"/>
    </source>
</evidence>
<dbReference type="EMBL" id="CM056742">
    <property type="protein sequence ID" value="KAJ8680306.1"/>
    <property type="molecule type" value="Genomic_DNA"/>
</dbReference>
<reference evidence="1" key="1">
    <citation type="submission" date="2023-04" db="EMBL/GenBank/DDBJ databases">
        <title>A chromosome-level genome assembly of the parasitoid wasp Eretmocerus hayati.</title>
        <authorList>
            <person name="Zhong Y."/>
            <person name="Liu S."/>
            <person name="Liu Y."/>
        </authorList>
    </citation>
    <scope>NUCLEOTIDE SEQUENCE</scope>
    <source>
        <strain evidence="1">ZJU_SS_LIU_2023</strain>
    </source>
</reference>
<accession>A0ACC2PBX0</accession>
<gene>
    <name evidence="1" type="ORF">QAD02_016093</name>
</gene>
<dbReference type="Proteomes" id="UP001239111">
    <property type="component" value="Chromosome 2"/>
</dbReference>
<comment type="caution">
    <text evidence="1">The sequence shown here is derived from an EMBL/GenBank/DDBJ whole genome shotgun (WGS) entry which is preliminary data.</text>
</comment>
<sequence>MEGNNLESSSTSSKSGLALGEGKCEVCGDPATTRCASCRLVFYCGRAHQKEHWPNHKKSCRSYEVDSSYRLGRHLLANRDLQPGDIVLSEPPIVWGPTLHLDGQQTVCVGCGIKDARARCPQCAWPVCSANCKLLKAEESLHAAECALLQKSKLFPRCEYLLILRVLLLRRKHPKRWSILEKLQSHESERGPGTIAHEEMEYVRQYLGPLVKLLPDHVLPKVCGLIDVNALETNPPAGSAALYETACLLEHNCLANTRHTFEVDEKGRPRINVIAVCDIK</sequence>
<keyword evidence="2" id="KW-1185">Reference proteome</keyword>
<evidence type="ECO:0000313" key="2">
    <source>
        <dbReference type="Proteomes" id="UP001239111"/>
    </source>
</evidence>
<protein>
    <submittedName>
        <fullName evidence="1">Uncharacterized protein</fullName>
    </submittedName>
</protein>
<organism evidence="1 2">
    <name type="scientific">Eretmocerus hayati</name>
    <dbReference type="NCBI Taxonomy" id="131215"/>
    <lineage>
        <taxon>Eukaryota</taxon>
        <taxon>Metazoa</taxon>
        <taxon>Ecdysozoa</taxon>
        <taxon>Arthropoda</taxon>
        <taxon>Hexapoda</taxon>
        <taxon>Insecta</taxon>
        <taxon>Pterygota</taxon>
        <taxon>Neoptera</taxon>
        <taxon>Endopterygota</taxon>
        <taxon>Hymenoptera</taxon>
        <taxon>Apocrita</taxon>
        <taxon>Proctotrupomorpha</taxon>
        <taxon>Chalcidoidea</taxon>
        <taxon>Aphelinidae</taxon>
        <taxon>Aphelininae</taxon>
        <taxon>Eretmocerus</taxon>
    </lineage>
</organism>
<name>A0ACC2PBX0_9HYME</name>
<feature type="non-terminal residue" evidence="1">
    <location>
        <position position="280"/>
    </location>
</feature>